<dbReference type="EMBL" id="ATDT01000031">
    <property type="protein sequence ID" value="EPF15222.1"/>
    <property type="molecule type" value="Genomic_DNA"/>
</dbReference>
<dbReference type="AlphaFoldDB" id="S3J5G2"/>
<accession>S3J5G2</accession>
<evidence type="ECO:0000313" key="1">
    <source>
        <dbReference type="EMBL" id="EPF15222.1"/>
    </source>
</evidence>
<sequence length="165" mass="18646">MAGVRGAVAVKALEPLLRHADKYFVVIVRVISVAGEMGVNAFYTALFIAVDINPVSARFAARCHQSGLALKRILFPKGELFDAIEKEVKRCFYCIFMFSRTAVFCAQDSFRDTREFMNHHNKIFTGQINGWGEFVCAWSFIVFGWKQRNDNSRVSAPNDVALNIQ</sequence>
<gene>
    <name evidence="1" type="ORF">HMPREF0201_03458</name>
</gene>
<dbReference type="STRING" id="566551.HMPREF0201_03458"/>
<name>S3J5G2_9ENTR</name>
<dbReference type="HOGENOM" id="CLU_1607896_0_0_6"/>
<reference evidence="1 2" key="1">
    <citation type="submission" date="2013-04" db="EMBL/GenBank/DDBJ databases">
        <authorList>
            <person name="Weinstock G."/>
            <person name="Sodergren E."/>
            <person name="Lobos E.A."/>
            <person name="Fulton L."/>
            <person name="Fulton R."/>
            <person name="Courtney L."/>
            <person name="Fronick C."/>
            <person name="O'Laughlin M."/>
            <person name="Godfrey J."/>
            <person name="Wilson R.M."/>
            <person name="Miner T."/>
            <person name="Farmer C."/>
            <person name="Delehaunty K."/>
            <person name="Cordes M."/>
            <person name="Minx P."/>
            <person name="Tomlinson C."/>
            <person name="Chen J."/>
            <person name="Wollam A."/>
            <person name="Pepin K.H."/>
            <person name="Palsikar V.B."/>
            <person name="Zhang X."/>
            <person name="Suruliraj S."/>
            <person name="Perna N.T."/>
            <person name="Plunkett G."/>
            <person name="Warren W."/>
            <person name="Mitreva M."/>
            <person name="Mardis E.R."/>
            <person name="Wilson R.K."/>
        </authorList>
    </citation>
    <scope>NUCLEOTIDE SEQUENCE [LARGE SCALE GENOMIC DNA]</scope>
    <source>
        <strain evidence="1 2">DSM 4568</strain>
    </source>
</reference>
<protein>
    <submittedName>
        <fullName evidence="1">Uncharacterized protein</fullName>
    </submittedName>
</protein>
<organism evidence="1 2">
    <name type="scientific">Cedecea davisae DSM 4568</name>
    <dbReference type="NCBI Taxonomy" id="566551"/>
    <lineage>
        <taxon>Bacteria</taxon>
        <taxon>Pseudomonadati</taxon>
        <taxon>Pseudomonadota</taxon>
        <taxon>Gammaproteobacteria</taxon>
        <taxon>Enterobacterales</taxon>
        <taxon>Enterobacteriaceae</taxon>
        <taxon>Cedecea</taxon>
    </lineage>
</organism>
<evidence type="ECO:0000313" key="2">
    <source>
        <dbReference type="Proteomes" id="UP000014585"/>
    </source>
</evidence>
<proteinExistence type="predicted"/>
<dbReference type="Proteomes" id="UP000014585">
    <property type="component" value="Unassembled WGS sequence"/>
</dbReference>
<comment type="caution">
    <text evidence="1">The sequence shown here is derived from an EMBL/GenBank/DDBJ whole genome shotgun (WGS) entry which is preliminary data.</text>
</comment>